<dbReference type="AlphaFoldDB" id="X1LJQ5"/>
<dbReference type="EMBL" id="BARV01004696">
    <property type="protein sequence ID" value="GAI06056.1"/>
    <property type="molecule type" value="Genomic_DNA"/>
</dbReference>
<evidence type="ECO:0008006" key="2">
    <source>
        <dbReference type="Google" id="ProtNLM"/>
    </source>
</evidence>
<comment type="caution">
    <text evidence="1">The sequence shown here is derived from an EMBL/GenBank/DDBJ whole genome shotgun (WGS) entry which is preliminary data.</text>
</comment>
<reference evidence="1" key="1">
    <citation type="journal article" date="2014" name="Front. Microbiol.">
        <title>High frequency of phylogenetically diverse reductive dehalogenase-homologous genes in deep subseafloor sedimentary metagenomes.</title>
        <authorList>
            <person name="Kawai M."/>
            <person name="Futagami T."/>
            <person name="Toyoda A."/>
            <person name="Takaki Y."/>
            <person name="Nishi S."/>
            <person name="Hori S."/>
            <person name="Arai W."/>
            <person name="Tsubouchi T."/>
            <person name="Morono Y."/>
            <person name="Uchiyama I."/>
            <person name="Ito T."/>
            <person name="Fujiyama A."/>
            <person name="Inagaki F."/>
            <person name="Takami H."/>
        </authorList>
    </citation>
    <scope>NUCLEOTIDE SEQUENCE</scope>
    <source>
        <strain evidence="1">Expedition CK06-06</strain>
    </source>
</reference>
<sequence>AFIVEGTLTGTSYTAAASVIVSMLKNPGFELGNFDGWDITGTGIKDTIETSAGNVHSGAYAGGYWLGSDFQFTISQTVTNLTPGDYTVSVWSEGSGGENEFYLFATSGSVTEKQEITNTGWNIWGQYSVDITVDSSGILTLGLYCDSPATMWGTFDDFDISPK</sequence>
<feature type="non-terminal residue" evidence="1">
    <location>
        <position position="1"/>
    </location>
</feature>
<accession>X1LJQ5</accession>
<evidence type="ECO:0000313" key="1">
    <source>
        <dbReference type="EMBL" id="GAI06056.1"/>
    </source>
</evidence>
<protein>
    <recommendedName>
        <fullName evidence="2">CBM6 domain-containing protein</fullName>
    </recommendedName>
</protein>
<organism evidence="1">
    <name type="scientific">marine sediment metagenome</name>
    <dbReference type="NCBI Taxonomy" id="412755"/>
    <lineage>
        <taxon>unclassified sequences</taxon>
        <taxon>metagenomes</taxon>
        <taxon>ecological metagenomes</taxon>
    </lineage>
</organism>
<proteinExistence type="predicted"/>
<dbReference type="Gene3D" id="2.60.120.260">
    <property type="entry name" value="Galactose-binding domain-like"/>
    <property type="match status" value="1"/>
</dbReference>
<gene>
    <name evidence="1" type="ORF">S06H3_10223</name>
</gene>
<name>X1LJQ5_9ZZZZ</name>